<dbReference type="Gene3D" id="3.40.50.300">
    <property type="entry name" value="P-loop containing nucleotide triphosphate hydrolases"/>
    <property type="match status" value="1"/>
</dbReference>
<name>A0A8H3DHW6_9AGAM</name>
<dbReference type="EMBL" id="CAJMXA010003920">
    <property type="protein sequence ID" value="CAE6526789.1"/>
    <property type="molecule type" value="Genomic_DNA"/>
</dbReference>
<dbReference type="InterPro" id="IPR001806">
    <property type="entry name" value="Small_GTPase"/>
</dbReference>
<gene>
    <name evidence="6" type="ORF">RDB_LOCUS161056</name>
</gene>
<dbReference type="SMART" id="SM00173">
    <property type="entry name" value="RAS"/>
    <property type="match status" value="1"/>
</dbReference>
<dbReference type="PANTHER" id="PTHR47981">
    <property type="entry name" value="RAB FAMILY"/>
    <property type="match status" value="1"/>
</dbReference>
<comment type="similarity">
    <text evidence="1">Belongs to the small GTPase superfamily. Rab family.</text>
</comment>
<dbReference type="PANTHER" id="PTHR47981:SF20">
    <property type="entry name" value="RAS-RELATED PROTEIN RAB-7A"/>
    <property type="match status" value="1"/>
</dbReference>
<evidence type="ECO:0000256" key="5">
    <source>
        <dbReference type="SAM" id="MobiDB-lite"/>
    </source>
</evidence>
<keyword evidence="4" id="KW-0636">Prenylation</keyword>
<feature type="compositionally biased region" description="Basic and acidic residues" evidence="5">
    <location>
        <begin position="138"/>
        <end position="157"/>
    </location>
</feature>
<dbReference type="SMART" id="SM00175">
    <property type="entry name" value="RAB"/>
    <property type="match status" value="1"/>
</dbReference>
<evidence type="ECO:0000256" key="2">
    <source>
        <dbReference type="ARBA" id="ARBA00022741"/>
    </source>
</evidence>
<dbReference type="GO" id="GO:0000329">
    <property type="term" value="C:fungal-type vacuole membrane"/>
    <property type="evidence" value="ECO:0007669"/>
    <property type="project" value="TreeGrafter"/>
</dbReference>
<keyword evidence="3" id="KW-0342">GTP-binding</keyword>
<dbReference type="InterPro" id="IPR027417">
    <property type="entry name" value="P-loop_NTPase"/>
</dbReference>
<feature type="compositionally biased region" description="Polar residues" evidence="5">
    <location>
        <begin position="270"/>
        <end position="289"/>
    </location>
</feature>
<evidence type="ECO:0000256" key="4">
    <source>
        <dbReference type="ARBA" id="ARBA00023289"/>
    </source>
</evidence>
<dbReference type="PRINTS" id="PR00449">
    <property type="entry name" value="RASTRNSFRMNG"/>
</dbReference>
<organism evidence="6 7">
    <name type="scientific">Rhizoctonia solani</name>
    <dbReference type="NCBI Taxonomy" id="456999"/>
    <lineage>
        <taxon>Eukaryota</taxon>
        <taxon>Fungi</taxon>
        <taxon>Dikarya</taxon>
        <taxon>Basidiomycota</taxon>
        <taxon>Agaricomycotina</taxon>
        <taxon>Agaricomycetes</taxon>
        <taxon>Cantharellales</taxon>
        <taxon>Ceratobasidiaceae</taxon>
        <taxon>Rhizoctonia</taxon>
    </lineage>
</organism>
<reference evidence="6" key="1">
    <citation type="submission" date="2021-01" db="EMBL/GenBank/DDBJ databases">
        <authorList>
            <person name="Kaushik A."/>
        </authorList>
    </citation>
    <scope>NUCLEOTIDE SEQUENCE</scope>
    <source>
        <strain evidence="6">AG6-10EEA</strain>
    </source>
</reference>
<evidence type="ECO:0000256" key="3">
    <source>
        <dbReference type="ARBA" id="ARBA00023134"/>
    </source>
</evidence>
<feature type="region of interest" description="Disordered" evidence="5">
    <location>
        <begin position="179"/>
        <end position="379"/>
    </location>
</feature>
<dbReference type="Pfam" id="PF00071">
    <property type="entry name" value="Ras"/>
    <property type="match status" value="1"/>
</dbReference>
<keyword evidence="2" id="KW-0547">Nucleotide-binding</keyword>
<accession>A0A8H3DHW6</accession>
<keyword evidence="4" id="KW-0449">Lipoprotein</keyword>
<evidence type="ECO:0008006" key="8">
    <source>
        <dbReference type="Google" id="ProtNLM"/>
    </source>
</evidence>
<dbReference type="CDD" id="cd00154">
    <property type="entry name" value="Rab"/>
    <property type="match status" value="1"/>
</dbReference>
<feature type="compositionally biased region" description="Low complexity" evidence="5">
    <location>
        <begin position="290"/>
        <end position="304"/>
    </location>
</feature>
<evidence type="ECO:0000313" key="6">
    <source>
        <dbReference type="EMBL" id="CAE6526789.1"/>
    </source>
</evidence>
<sequence>MTSISKRYSKPIIGESGAGKTCFRNQYITGRFSTAYRATIGADFIAKRLPHHSEPEQGVVLQIWDTAGQERFAALSSAFFRGADAAIFMFDATRPDSLSELRRWWNDFIAKCPIVEGSEAEFCAVFVGNKVDLLPDQERHPGGLLGAEDRAQRRGEPDGGDPPITDILVRRFLEDLIPTKSDSVPTPASLKRRTIHVDDPSGGPLLPGPGNGVPRPTQIPRKPHSEPLYTDSEPESPPKSPSRSKSMGIPSGSQRPHWLRSKSRGVSREGNGTATTNHTIYHTPATSLFRTISPTRPSRSTSPIHSQLRRGGSSVMSMETAHSHFTASTPTQSLPSRNVSHSSSTASEATIKPMQQPESFPEETIAESSQLPATGNERLETGPKLFWSSARTGEGVAPVFEYVARRVVQRWEWEESRLGFDEGIEEDDGPTALRLREDWGKGKRGWRAACC</sequence>
<dbReference type="AlphaFoldDB" id="A0A8H3DHW6"/>
<dbReference type="SUPFAM" id="SSF52540">
    <property type="entry name" value="P-loop containing nucleoside triphosphate hydrolases"/>
    <property type="match status" value="1"/>
</dbReference>
<dbReference type="GO" id="GO:0032889">
    <property type="term" value="P:regulation of vacuole fusion, non-autophagic"/>
    <property type="evidence" value="ECO:0007669"/>
    <property type="project" value="TreeGrafter"/>
</dbReference>
<feature type="region of interest" description="Disordered" evidence="5">
    <location>
        <begin position="138"/>
        <end position="165"/>
    </location>
</feature>
<dbReference type="GO" id="GO:0003924">
    <property type="term" value="F:GTPase activity"/>
    <property type="evidence" value="ECO:0007669"/>
    <property type="project" value="InterPro"/>
</dbReference>
<evidence type="ECO:0000256" key="1">
    <source>
        <dbReference type="ARBA" id="ARBA00006270"/>
    </source>
</evidence>
<dbReference type="NCBIfam" id="TIGR00231">
    <property type="entry name" value="small_GTP"/>
    <property type="match status" value="1"/>
</dbReference>
<comment type="caution">
    <text evidence="6">The sequence shown here is derived from an EMBL/GenBank/DDBJ whole genome shotgun (WGS) entry which is preliminary data.</text>
</comment>
<protein>
    <recommendedName>
        <fullName evidence="8">Ras-domain-containing protein</fullName>
    </recommendedName>
</protein>
<dbReference type="SMART" id="SM00174">
    <property type="entry name" value="RHO"/>
    <property type="match status" value="1"/>
</dbReference>
<dbReference type="InterPro" id="IPR005225">
    <property type="entry name" value="Small_GTP-bd"/>
</dbReference>
<dbReference type="GO" id="GO:0005525">
    <property type="term" value="F:GTP binding"/>
    <property type="evidence" value="ECO:0007669"/>
    <property type="project" value="UniProtKB-KW"/>
</dbReference>
<feature type="compositionally biased region" description="Polar residues" evidence="5">
    <location>
        <begin position="323"/>
        <end position="348"/>
    </location>
</feature>
<dbReference type="Proteomes" id="UP000663853">
    <property type="component" value="Unassembled WGS sequence"/>
</dbReference>
<evidence type="ECO:0000313" key="7">
    <source>
        <dbReference type="Proteomes" id="UP000663853"/>
    </source>
</evidence>
<proteinExistence type="inferred from homology"/>
<dbReference type="GO" id="GO:0005770">
    <property type="term" value="C:late endosome"/>
    <property type="evidence" value="ECO:0007669"/>
    <property type="project" value="TreeGrafter"/>
</dbReference>